<keyword evidence="5" id="KW-0539">Nucleus</keyword>
<keyword evidence="4" id="KW-0804">Transcription</keyword>
<keyword evidence="3" id="KW-0805">Transcription regulation</keyword>
<evidence type="ECO:0000259" key="6">
    <source>
        <dbReference type="PROSITE" id="PS50888"/>
    </source>
</evidence>
<dbReference type="CDD" id="cd18919">
    <property type="entry name" value="bHLH_AtBPE_like"/>
    <property type="match status" value="1"/>
</dbReference>
<comment type="similarity">
    <text evidence="2">Belongs to the bHLH protein family.</text>
</comment>
<dbReference type="OrthoDB" id="1928604at2759"/>
<comment type="subcellular location">
    <subcellularLocation>
        <location evidence="1">Nucleus</location>
    </subcellularLocation>
</comment>
<gene>
    <name evidence="7" type="ORF">FCM35_KLT04348</name>
</gene>
<evidence type="ECO:0000256" key="3">
    <source>
        <dbReference type="ARBA" id="ARBA00023015"/>
    </source>
</evidence>
<evidence type="ECO:0000256" key="5">
    <source>
        <dbReference type="ARBA" id="ARBA00023242"/>
    </source>
</evidence>
<dbReference type="InterPro" id="IPR024097">
    <property type="entry name" value="bHLH_ZIP_TF"/>
</dbReference>
<dbReference type="AlphaFoldDB" id="A0A833R887"/>
<dbReference type="SUPFAM" id="SSF47459">
    <property type="entry name" value="HLH, helix-loop-helix DNA-binding domain"/>
    <property type="match status" value="1"/>
</dbReference>
<reference evidence="7" key="1">
    <citation type="submission" date="2020-01" db="EMBL/GenBank/DDBJ databases">
        <title>Genome sequence of Kobresia littledalei, the first chromosome-level genome in the family Cyperaceae.</title>
        <authorList>
            <person name="Qu G."/>
        </authorList>
    </citation>
    <scope>NUCLEOTIDE SEQUENCE</scope>
    <source>
        <strain evidence="7">C.B.Clarke</strain>
        <tissue evidence="7">Leaf</tissue>
    </source>
</reference>
<dbReference type="PANTHER" id="PTHR12565:SF312">
    <property type="entry name" value="TRANSCRIPTION FACTOR BHLH74"/>
    <property type="match status" value="1"/>
</dbReference>
<accession>A0A833R887</accession>
<dbReference type="Gene3D" id="4.10.280.10">
    <property type="entry name" value="Helix-loop-helix DNA-binding domain"/>
    <property type="match status" value="1"/>
</dbReference>
<dbReference type="EMBL" id="SWLB01000013">
    <property type="protein sequence ID" value="KAF3330994.1"/>
    <property type="molecule type" value="Genomic_DNA"/>
</dbReference>
<dbReference type="GO" id="GO:0005634">
    <property type="term" value="C:nucleus"/>
    <property type="evidence" value="ECO:0007669"/>
    <property type="project" value="UniProtKB-SubCell"/>
</dbReference>
<evidence type="ECO:0000256" key="2">
    <source>
        <dbReference type="ARBA" id="ARBA00005510"/>
    </source>
</evidence>
<feature type="domain" description="BHLH" evidence="6">
    <location>
        <begin position="101"/>
        <end position="151"/>
    </location>
</feature>
<dbReference type="PROSITE" id="PS50888">
    <property type="entry name" value="BHLH"/>
    <property type="match status" value="1"/>
</dbReference>
<dbReference type="Proteomes" id="UP000623129">
    <property type="component" value="Unassembled WGS sequence"/>
</dbReference>
<name>A0A833R887_9POAL</name>
<evidence type="ECO:0000256" key="1">
    <source>
        <dbReference type="ARBA" id="ARBA00004123"/>
    </source>
</evidence>
<dbReference type="FunFam" id="4.10.280.10:FF:000002">
    <property type="entry name" value="Basic helix-loop-helix transcription factor"/>
    <property type="match status" value="1"/>
</dbReference>
<sequence>MYSSNQSAEVDKVYLHDISNSNPTLMENHFGAKTCIDNDNFNPDLLLRNNANKRKGHSMHSNSPQRPCKDIEETADITKKVGGHNEKKRDEIVHIRAKRGQATNSHSLAERLRREKISERMRFLQDLVPGCNKITGKAMMLDEIINYVQSLQRQVEFLSMKLAVICPEGNFDLEQIFSRDMLLPPNTASCLELVPNSSNTNSNLYGFTPQAIATSNGMQQLGISHSATTPQTPGLWDIDLHSMFQMGDA</sequence>
<dbReference type="InterPro" id="IPR036638">
    <property type="entry name" value="HLH_DNA-bd_sf"/>
</dbReference>
<dbReference type="GO" id="GO:0046983">
    <property type="term" value="F:protein dimerization activity"/>
    <property type="evidence" value="ECO:0007669"/>
    <property type="project" value="InterPro"/>
</dbReference>
<evidence type="ECO:0000313" key="8">
    <source>
        <dbReference type="Proteomes" id="UP000623129"/>
    </source>
</evidence>
<evidence type="ECO:0000256" key="4">
    <source>
        <dbReference type="ARBA" id="ARBA00023163"/>
    </source>
</evidence>
<dbReference type="GO" id="GO:0003700">
    <property type="term" value="F:DNA-binding transcription factor activity"/>
    <property type="evidence" value="ECO:0007669"/>
    <property type="project" value="TreeGrafter"/>
</dbReference>
<dbReference type="Pfam" id="PF00010">
    <property type="entry name" value="HLH"/>
    <property type="match status" value="1"/>
</dbReference>
<keyword evidence="8" id="KW-1185">Reference proteome</keyword>
<protein>
    <submittedName>
        <fullName evidence="7">Transcription factor bHLH74-like isoform X1</fullName>
    </submittedName>
</protein>
<dbReference type="SMART" id="SM00353">
    <property type="entry name" value="HLH"/>
    <property type="match status" value="1"/>
</dbReference>
<proteinExistence type="inferred from homology"/>
<evidence type="ECO:0000313" key="7">
    <source>
        <dbReference type="EMBL" id="KAF3330994.1"/>
    </source>
</evidence>
<organism evidence="7 8">
    <name type="scientific">Carex littledalei</name>
    <dbReference type="NCBI Taxonomy" id="544730"/>
    <lineage>
        <taxon>Eukaryota</taxon>
        <taxon>Viridiplantae</taxon>
        <taxon>Streptophyta</taxon>
        <taxon>Embryophyta</taxon>
        <taxon>Tracheophyta</taxon>
        <taxon>Spermatophyta</taxon>
        <taxon>Magnoliopsida</taxon>
        <taxon>Liliopsida</taxon>
        <taxon>Poales</taxon>
        <taxon>Cyperaceae</taxon>
        <taxon>Cyperoideae</taxon>
        <taxon>Cariceae</taxon>
        <taxon>Carex</taxon>
        <taxon>Carex subgen. Euthyceras</taxon>
    </lineage>
</organism>
<dbReference type="PANTHER" id="PTHR12565">
    <property type="entry name" value="STEROL REGULATORY ELEMENT-BINDING PROTEIN"/>
    <property type="match status" value="1"/>
</dbReference>
<dbReference type="InterPro" id="IPR011598">
    <property type="entry name" value="bHLH_dom"/>
</dbReference>
<comment type="caution">
    <text evidence="7">The sequence shown here is derived from an EMBL/GenBank/DDBJ whole genome shotgun (WGS) entry which is preliminary data.</text>
</comment>